<organism evidence="3 4">
    <name type="scientific">Paspalum notatum var. saurae</name>
    <dbReference type="NCBI Taxonomy" id="547442"/>
    <lineage>
        <taxon>Eukaryota</taxon>
        <taxon>Viridiplantae</taxon>
        <taxon>Streptophyta</taxon>
        <taxon>Embryophyta</taxon>
        <taxon>Tracheophyta</taxon>
        <taxon>Spermatophyta</taxon>
        <taxon>Magnoliopsida</taxon>
        <taxon>Liliopsida</taxon>
        <taxon>Poales</taxon>
        <taxon>Poaceae</taxon>
        <taxon>PACMAD clade</taxon>
        <taxon>Panicoideae</taxon>
        <taxon>Andropogonodae</taxon>
        <taxon>Paspaleae</taxon>
        <taxon>Paspalinae</taxon>
        <taxon>Paspalum</taxon>
    </lineage>
</organism>
<keyword evidence="2" id="KW-0812">Transmembrane</keyword>
<evidence type="ECO:0000256" key="2">
    <source>
        <dbReference type="SAM" id="Phobius"/>
    </source>
</evidence>
<feature type="transmembrane region" description="Helical" evidence="2">
    <location>
        <begin position="191"/>
        <end position="209"/>
    </location>
</feature>
<gene>
    <name evidence="3" type="ORF">U9M48_005731</name>
</gene>
<dbReference type="GO" id="GO:0005789">
    <property type="term" value="C:endoplasmic reticulum membrane"/>
    <property type="evidence" value="ECO:0007669"/>
    <property type="project" value="TreeGrafter"/>
</dbReference>
<feature type="transmembrane region" description="Helical" evidence="2">
    <location>
        <begin position="12"/>
        <end position="37"/>
    </location>
</feature>
<protein>
    <submittedName>
        <fullName evidence="3">Uncharacterized protein</fullName>
    </submittedName>
</protein>
<feature type="non-terminal residue" evidence="3">
    <location>
        <position position="491"/>
    </location>
</feature>
<reference evidence="3 4" key="1">
    <citation type="submission" date="2024-02" db="EMBL/GenBank/DDBJ databases">
        <title>High-quality chromosome-scale genome assembly of Pensacola bahiagrass (Paspalum notatum Flugge var. saurae).</title>
        <authorList>
            <person name="Vega J.M."/>
            <person name="Podio M."/>
            <person name="Orjuela J."/>
            <person name="Siena L.A."/>
            <person name="Pessino S.C."/>
            <person name="Combes M.C."/>
            <person name="Mariac C."/>
            <person name="Albertini E."/>
            <person name="Pupilli F."/>
            <person name="Ortiz J.P.A."/>
            <person name="Leblanc O."/>
        </authorList>
    </citation>
    <scope>NUCLEOTIDE SEQUENCE [LARGE SCALE GENOMIC DNA]</scope>
    <source>
        <strain evidence="3">R1</strain>
        <tissue evidence="3">Leaf</tissue>
    </source>
</reference>
<name>A0AAQ3PY73_PASNO</name>
<feature type="transmembrane region" description="Helical" evidence="2">
    <location>
        <begin position="63"/>
        <end position="84"/>
    </location>
</feature>
<feature type="transmembrane region" description="Helical" evidence="2">
    <location>
        <begin position="240"/>
        <end position="259"/>
    </location>
</feature>
<evidence type="ECO:0000313" key="3">
    <source>
        <dbReference type="EMBL" id="WVZ55012.1"/>
    </source>
</evidence>
<keyword evidence="4" id="KW-1185">Reference proteome</keyword>
<feature type="transmembrane region" description="Helical" evidence="2">
    <location>
        <begin position="314"/>
        <end position="338"/>
    </location>
</feature>
<keyword evidence="2" id="KW-0472">Membrane</keyword>
<accession>A0AAQ3PY73</accession>
<sequence>MLGLANKLMAWLLLLLSLLFAICVWELLMPLTTLWVWRLALSRTWAQVCRLLSVRTTAFSRPFLIRFMPSAYTVLACVSIRRTFLRELPNIRQLNAPARLAADAIAPLALWVVRDEANLQQRFGGLDTLQVLALHTVEASLMVVLTRDIHYQVIIGDVAFALLLGFLPFSLGRILLCCVSCLSFGTLDTAPFSASTPSVLLLGYGFILMYSRGEELLTITVYFHALTDLAYWLLTPLRLLPSVHVMLHGTFTFLHRFFWGTKSLANVSLNLTAKLVLRPLFLGCLLDICTSKLFGLEIPQKLHLLFAPSFASTALHWLIGCISLMLHSSLSSFIRSVFRLGVSATGGQIKIGEPFCNFYLKILPGLFLSVIYAAMVILVPVEIAFRLAPALFPLNITYFDPPTQGSELWQATRNYQELLCALFLLKFLIFNAIKYLEPGVLVQKVLRYWLSSTGQALGFSDLLTAEPDGTGESDSMTPKDQHSSPAEAKDK</sequence>
<feature type="region of interest" description="Disordered" evidence="1">
    <location>
        <begin position="464"/>
        <end position="491"/>
    </location>
</feature>
<evidence type="ECO:0000256" key="1">
    <source>
        <dbReference type="SAM" id="MobiDB-lite"/>
    </source>
</evidence>
<evidence type="ECO:0000313" key="4">
    <source>
        <dbReference type="Proteomes" id="UP001341281"/>
    </source>
</evidence>
<feature type="transmembrane region" description="Helical" evidence="2">
    <location>
        <begin position="158"/>
        <end position="185"/>
    </location>
</feature>
<dbReference type="AlphaFoldDB" id="A0AAQ3PY73"/>
<dbReference type="Proteomes" id="UP001341281">
    <property type="component" value="Chromosome 01"/>
</dbReference>
<dbReference type="GO" id="GO:0036503">
    <property type="term" value="P:ERAD pathway"/>
    <property type="evidence" value="ECO:0007669"/>
    <property type="project" value="TreeGrafter"/>
</dbReference>
<dbReference type="EMBL" id="CP144745">
    <property type="protein sequence ID" value="WVZ55012.1"/>
    <property type="molecule type" value="Genomic_DNA"/>
</dbReference>
<dbReference type="PANTHER" id="PTHR13145:SF2">
    <property type="entry name" value="RING-CH-TYPE DOMAIN-CONTAINING PROTEIN"/>
    <property type="match status" value="1"/>
</dbReference>
<keyword evidence="2" id="KW-1133">Transmembrane helix</keyword>
<feature type="compositionally biased region" description="Basic and acidic residues" evidence="1">
    <location>
        <begin position="477"/>
        <end position="491"/>
    </location>
</feature>
<proteinExistence type="predicted"/>
<dbReference type="PANTHER" id="PTHR13145">
    <property type="entry name" value="SSM4 PROTEIN"/>
    <property type="match status" value="1"/>
</dbReference>
<feature type="transmembrane region" description="Helical" evidence="2">
    <location>
        <begin position="358"/>
        <end position="379"/>
    </location>
</feature>